<dbReference type="SUPFAM" id="SSF52540">
    <property type="entry name" value="P-loop containing nucleoside triphosphate hydrolases"/>
    <property type="match status" value="1"/>
</dbReference>
<evidence type="ECO:0000256" key="1">
    <source>
        <dbReference type="ARBA" id="ARBA00006611"/>
    </source>
</evidence>
<reference evidence="4 6" key="2">
    <citation type="submission" date="2019-05" db="EMBL/GenBank/DDBJ databases">
        <title>Genome sequence of Moorella thermoacetica ATCC 33924.</title>
        <authorList>
            <person name="Poehlein A."/>
            <person name="Bengelsdorf F.R."/>
            <person name="Duerre P."/>
            <person name="Daniel R."/>
        </authorList>
    </citation>
    <scope>NUCLEOTIDE SEQUENCE [LARGE SCALE GENOMIC DNA]</scope>
    <source>
        <strain evidence="4 6">ATCC 33924</strain>
    </source>
</reference>
<evidence type="ECO:0000313" key="4">
    <source>
        <dbReference type="EMBL" id="TYL12858.1"/>
    </source>
</evidence>
<comment type="similarity">
    <text evidence="1">Belongs to the GSP E family.</text>
</comment>
<evidence type="ECO:0000259" key="2">
    <source>
        <dbReference type="Pfam" id="PF00437"/>
    </source>
</evidence>
<dbReference type="Gene3D" id="3.40.50.300">
    <property type="entry name" value="P-loop containing nucleotide triphosphate hydrolases"/>
    <property type="match status" value="1"/>
</dbReference>
<evidence type="ECO:0000313" key="3">
    <source>
        <dbReference type="EMBL" id="AOQ23151.1"/>
    </source>
</evidence>
<dbReference type="GO" id="GO:0016887">
    <property type="term" value="F:ATP hydrolysis activity"/>
    <property type="evidence" value="ECO:0007669"/>
    <property type="project" value="InterPro"/>
</dbReference>
<name>A0AAC9HFN9_NEOTH</name>
<reference evidence="3 5" key="1">
    <citation type="submission" date="2016-08" db="EMBL/GenBank/DDBJ databases">
        <title>Moorella thermoacetica DSM 103132.</title>
        <authorList>
            <person name="Jendresen C.B."/>
            <person name="Redl S.M."/>
            <person name="Jensen T.O."/>
            <person name="Nielsen A.T."/>
        </authorList>
    </citation>
    <scope>NUCLEOTIDE SEQUENCE [LARGE SCALE GENOMIC DNA]</scope>
    <source>
        <strain evidence="3 5">DSM 103132</strain>
    </source>
</reference>
<sequence length="400" mass="41795">MDTFNASNQILFSAAEKGQTAEVLLRFVASIGATAVHVTVGAPPLVRVDGELRRIRDLAAAGDDRGREAADFLSANPLWGAVVTPAAAWRAAAELFARPEQRERFEKTGIVRFVKSLPGVTRYLVTVFRQRGNPAVVCRSLGWGVPTLEDVFRHLPEAREAAERLLAAGEGLVLVAGPAGSGREATLAAVVDFINGASPRHVVTVEDPIRYLHRHGRGVVNQREVGEDVESFESGVRSAVESDADVIAAGDVPDAGTADAVVAAAEGGRLVLCAVRAASAEEAIGRVAGLLPESAGSGARRRLAAVLRGVVVQKTLPANGGHGPVVTAAGVLPAVPPLKEALLDGDAAKMAALLRSGTVEGAFPLERALAKLAASGVVDRAEAESRAGDAELFWRFLKLY</sequence>
<dbReference type="Gene3D" id="3.30.450.90">
    <property type="match status" value="1"/>
</dbReference>
<protein>
    <submittedName>
        <fullName evidence="3">Twitching mobility protein</fullName>
    </submittedName>
</protein>
<evidence type="ECO:0000313" key="5">
    <source>
        <dbReference type="Proteomes" id="UP000094598"/>
    </source>
</evidence>
<keyword evidence="6" id="KW-1185">Reference proteome</keyword>
<dbReference type="PANTHER" id="PTHR30486:SF16">
    <property type="entry name" value="TWITCHING MOTILITY PROTEIN PILT"/>
    <property type="match status" value="1"/>
</dbReference>
<evidence type="ECO:0000313" key="6">
    <source>
        <dbReference type="Proteomes" id="UP000322283"/>
    </source>
</evidence>
<dbReference type="EMBL" id="CP017019">
    <property type="protein sequence ID" value="AOQ23151.1"/>
    <property type="molecule type" value="Genomic_DNA"/>
</dbReference>
<feature type="domain" description="Bacterial type II secretion system protein E" evidence="2">
    <location>
        <begin position="156"/>
        <end position="314"/>
    </location>
</feature>
<dbReference type="PANTHER" id="PTHR30486">
    <property type="entry name" value="TWITCHING MOTILITY PROTEIN PILT"/>
    <property type="match status" value="1"/>
</dbReference>
<dbReference type="InterPro" id="IPR027417">
    <property type="entry name" value="P-loop_NTPase"/>
</dbReference>
<dbReference type="AlphaFoldDB" id="A0AAC9HFN9"/>
<accession>A0AAC9HFN9</accession>
<dbReference type="InterPro" id="IPR001482">
    <property type="entry name" value="T2SS/T4SS_dom"/>
</dbReference>
<organism evidence="3 5">
    <name type="scientific">Neomoorella thermoacetica</name>
    <name type="common">Clostridium thermoaceticum</name>
    <dbReference type="NCBI Taxonomy" id="1525"/>
    <lineage>
        <taxon>Bacteria</taxon>
        <taxon>Bacillati</taxon>
        <taxon>Bacillota</taxon>
        <taxon>Clostridia</taxon>
        <taxon>Neomoorellales</taxon>
        <taxon>Neomoorellaceae</taxon>
        <taxon>Neomoorella</taxon>
    </lineage>
</organism>
<dbReference type="RefSeq" id="WP_069588432.1">
    <property type="nucleotide sequence ID" value="NZ_CP017019.1"/>
</dbReference>
<gene>
    <name evidence="3" type="primary">pilT_1</name>
    <name evidence="4" type="synonym">pilT_2</name>
    <name evidence="3" type="ORF">Maut_00688</name>
    <name evidence="4" type="ORF">MTAT_16810</name>
</gene>
<dbReference type="EMBL" id="VCDX01000005">
    <property type="protein sequence ID" value="TYL12858.1"/>
    <property type="molecule type" value="Genomic_DNA"/>
</dbReference>
<dbReference type="Pfam" id="PF00437">
    <property type="entry name" value="T2SSE"/>
    <property type="match status" value="1"/>
</dbReference>
<dbReference type="Proteomes" id="UP000094598">
    <property type="component" value="Chromosome"/>
</dbReference>
<dbReference type="Proteomes" id="UP000322283">
    <property type="component" value="Unassembled WGS sequence"/>
</dbReference>
<dbReference type="InterPro" id="IPR050921">
    <property type="entry name" value="T4SS_GSP_E_ATPase"/>
</dbReference>
<proteinExistence type="inferred from homology"/>